<reference evidence="2 3" key="1">
    <citation type="submission" date="2016-11" db="EMBL/GenBank/DDBJ databases">
        <authorList>
            <person name="Jaros S."/>
            <person name="Januszkiewicz K."/>
            <person name="Wedrychowicz H."/>
        </authorList>
    </citation>
    <scope>NUCLEOTIDE SEQUENCE [LARGE SCALE GENOMIC DNA]</scope>
    <source>
        <strain evidence="2 3">DSM 27063</strain>
    </source>
</reference>
<protein>
    <submittedName>
        <fullName evidence="2">Uncharacterized protein</fullName>
    </submittedName>
</protein>
<sequence>MFFILGVFLAGFLLLSSFSLRQHPQDPPLGEKSERHIKLIKVEDGKKTVLDTIIKGNNIFVWNGDTIGTVEDFQFAMPELPNLDSLKEEITVFLKDENFDFDTPFFWPPDAPEPPNVPHVFRFESNSGENIIDLSDPAIISYKKKDKSGGREKIVIIREKNEENENKTEVEVKELETENSQENN</sequence>
<feature type="compositionally biased region" description="Basic and acidic residues" evidence="1">
    <location>
        <begin position="161"/>
        <end position="176"/>
    </location>
</feature>
<evidence type="ECO:0000313" key="3">
    <source>
        <dbReference type="Proteomes" id="UP000184050"/>
    </source>
</evidence>
<evidence type="ECO:0000256" key="1">
    <source>
        <dbReference type="SAM" id="MobiDB-lite"/>
    </source>
</evidence>
<proteinExistence type="predicted"/>
<keyword evidence="3" id="KW-1185">Reference proteome</keyword>
<dbReference type="EMBL" id="FQZE01000005">
    <property type="protein sequence ID" value="SHI75402.1"/>
    <property type="molecule type" value="Genomic_DNA"/>
</dbReference>
<evidence type="ECO:0000313" key="2">
    <source>
        <dbReference type="EMBL" id="SHI75402.1"/>
    </source>
</evidence>
<name>A0A1M6DQC2_9BACT</name>
<gene>
    <name evidence="2" type="ORF">SAMN05444280_105144</name>
</gene>
<feature type="region of interest" description="Disordered" evidence="1">
    <location>
        <begin position="161"/>
        <end position="184"/>
    </location>
</feature>
<accession>A0A1M6DQC2</accession>
<dbReference type="Proteomes" id="UP000184050">
    <property type="component" value="Unassembled WGS sequence"/>
</dbReference>
<organism evidence="2 3">
    <name type="scientific">Tangfeifania diversioriginum</name>
    <dbReference type="NCBI Taxonomy" id="1168035"/>
    <lineage>
        <taxon>Bacteria</taxon>
        <taxon>Pseudomonadati</taxon>
        <taxon>Bacteroidota</taxon>
        <taxon>Bacteroidia</taxon>
        <taxon>Marinilabiliales</taxon>
        <taxon>Prolixibacteraceae</taxon>
        <taxon>Tangfeifania</taxon>
    </lineage>
</organism>
<dbReference type="AlphaFoldDB" id="A0A1M6DQC2"/>